<dbReference type="Pfam" id="PF10503">
    <property type="entry name" value="Esterase_PHB"/>
    <property type="match status" value="1"/>
</dbReference>
<gene>
    <name evidence="9" type="primary">lpqC_1</name>
    <name evidence="9" type="ORF">Voc01_025390</name>
</gene>
<evidence type="ECO:0000313" key="10">
    <source>
        <dbReference type="Proteomes" id="UP000635606"/>
    </source>
</evidence>
<dbReference type="AlphaFoldDB" id="A0A8J3ZP66"/>
<dbReference type="SUPFAM" id="SSF53474">
    <property type="entry name" value="alpha/beta-Hydrolases"/>
    <property type="match status" value="1"/>
</dbReference>
<evidence type="ECO:0000256" key="3">
    <source>
        <dbReference type="ARBA" id="ARBA00022651"/>
    </source>
</evidence>
<evidence type="ECO:0000256" key="4">
    <source>
        <dbReference type="ARBA" id="ARBA00022729"/>
    </source>
</evidence>
<evidence type="ECO:0000256" key="2">
    <source>
        <dbReference type="ARBA" id="ARBA00022525"/>
    </source>
</evidence>
<dbReference type="EMBL" id="BOPH01000028">
    <property type="protein sequence ID" value="GIJ67622.1"/>
    <property type="molecule type" value="Genomic_DNA"/>
</dbReference>
<reference evidence="9" key="1">
    <citation type="submission" date="2021-01" db="EMBL/GenBank/DDBJ databases">
        <title>Whole genome shotgun sequence of Virgisporangium ochraceum NBRC 16418.</title>
        <authorList>
            <person name="Komaki H."/>
            <person name="Tamura T."/>
        </authorList>
    </citation>
    <scope>NUCLEOTIDE SEQUENCE</scope>
    <source>
        <strain evidence="9">NBRC 16418</strain>
    </source>
</reference>
<dbReference type="Gene3D" id="3.40.50.1820">
    <property type="entry name" value="alpha/beta hydrolase"/>
    <property type="match status" value="1"/>
</dbReference>
<comment type="caution">
    <text evidence="9">The sequence shown here is derived from an EMBL/GenBank/DDBJ whole genome shotgun (WGS) entry which is preliminary data.</text>
</comment>
<keyword evidence="4 8" id="KW-0732">Signal</keyword>
<dbReference type="GO" id="GO:0030600">
    <property type="term" value="F:feruloyl esterase activity"/>
    <property type="evidence" value="ECO:0007669"/>
    <property type="project" value="InterPro"/>
</dbReference>
<keyword evidence="2" id="KW-0964">Secreted</keyword>
<dbReference type="InterPro" id="IPR010126">
    <property type="entry name" value="Esterase_phb"/>
</dbReference>
<sequence>MHTVRMCLVAVCVVMSLVAGCGSPRPSGSAPPAAAASAVPSVSAAPVTPAPGTHTVSLSINGTRRAAVVYAPPSYVPGTPVPLVIGLHCRPCTGTFFRQLSGFDAVADRHGFLVAYPDGVNGTFNGMTCCGSADDVTFLRELARELVTTWGADADRVHLAGISNGGDMSYRAAVETTGVFAAIGVVSAGYAGARAADAAYVPRSPVSLITVIGTADGGYSSYDTGVTRWQERLRCTPAPATAPAPAVARTVAACADGSTVDVYRVTGMAHVWPGAAGGTLGWPEAPFSATEVLWRFFAEHPRTR</sequence>
<protein>
    <submittedName>
        <fullName evidence="9">Hydrolase</fullName>
    </submittedName>
</protein>
<evidence type="ECO:0000256" key="5">
    <source>
        <dbReference type="ARBA" id="ARBA00022801"/>
    </source>
</evidence>
<keyword evidence="5 9" id="KW-0378">Hydrolase</keyword>
<dbReference type="PANTHER" id="PTHR38050:SF2">
    <property type="entry name" value="FERULOYL ESTERASE C-RELATED"/>
    <property type="match status" value="1"/>
</dbReference>
<evidence type="ECO:0000256" key="8">
    <source>
        <dbReference type="SAM" id="SignalP"/>
    </source>
</evidence>
<organism evidence="9 10">
    <name type="scientific">Virgisporangium ochraceum</name>
    <dbReference type="NCBI Taxonomy" id="65505"/>
    <lineage>
        <taxon>Bacteria</taxon>
        <taxon>Bacillati</taxon>
        <taxon>Actinomycetota</taxon>
        <taxon>Actinomycetes</taxon>
        <taxon>Micromonosporales</taxon>
        <taxon>Micromonosporaceae</taxon>
        <taxon>Virgisporangium</taxon>
    </lineage>
</organism>
<accession>A0A8J3ZP66</accession>
<evidence type="ECO:0000313" key="9">
    <source>
        <dbReference type="EMBL" id="GIJ67622.1"/>
    </source>
</evidence>
<dbReference type="InterPro" id="IPR029058">
    <property type="entry name" value="AB_hydrolase_fold"/>
</dbReference>
<dbReference type="InterPro" id="IPR043595">
    <property type="entry name" value="FaeB/C/D"/>
</dbReference>
<dbReference type="PROSITE" id="PS51257">
    <property type="entry name" value="PROKAR_LIPOPROTEIN"/>
    <property type="match status" value="1"/>
</dbReference>
<name>A0A8J3ZP66_9ACTN</name>
<keyword evidence="3" id="KW-0858">Xylan degradation</keyword>
<keyword evidence="7" id="KW-0624">Polysaccharide degradation</keyword>
<feature type="chain" id="PRO_5038439095" evidence="8">
    <location>
        <begin position="22"/>
        <end position="304"/>
    </location>
</feature>
<evidence type="ECO:0000256" key="6">
    <source>
        <dbReference type="ARBA" id="ARBA00023277"/>
    </source>
</evidence>
<dbReference type="Proteomes" id="UP000635606">
    <property type="component" value="Unassembled WGS sequence"/>
</dbReference>
<keyword evidence="10" id="KW-1185">Reference proteome</keyword>
<evidence type="ECO:0000256" key="1">
    <source>
        <dbReference type="ARBA" id="ARBA00004613"/>
    </source>
</evidence>
<comment type="subcellular location">
    <subcellularLocation>
        <location evidence="1">Secreted</location>
    </subcellularLocation>
</comment>
<dbReference type="PANTHER" id="PTHR38050">
    <property type="match status" value="1"/>
</dbReference>
<dbReference type="GO" id="GO:0045493">
    <property type="term" value="P:xylan catabolic process"/>
    <property type="evidence" value="ECO:0007669"/>
    <property type="project" value="UniProtKB-KW"/>
</dbReference>
<proteinExistence type="predicted"/>
<dbReference type="GO" id="GO:0005576">
    <property type="term" value="C:extracellular region"/>
    <property type="evidence" value="ECO:0007669"/>
    <property type="project" value="UniProtKB-SubCell"/>
</dbReference>
<feature type="signal peptide" evidence="8">
    <location>
        <begin position="1"/>
        <end position="21"/>
    </location>
</feature>
<keyword evidence="6" id="KW-0119">Carbohydrate metabolism</keyword>
<evidence type="ECO:0000256" key="7">
    <source>
        <dbReference type="ARBA" id="ARBA00023326"/>
    </source>
</evidence>